<dbReference type="InterPro" id="IPR036915">
    <property type="entry name" value="Cyclin-like_sf"/>
</dbReference>
<proteinExistence type="predicted"/>
<dbReference type="Proteomes" id="UP000276588">
    <property type="component" value="Unassembled WGS sequence"/>
</dbReference>
<keyword evidence="5" id="KW-1185">Reference proteome</keyword>
<dbReference type="Pfam" id="PF00382">
    <property type="entry name" value="TFIIB"/>
    <property type="match status" value="2"/>
</dbReference>
<evidence type="ECO:0000256" key="2">
    <source>
        <dbReference type="ARBA" id="ARBA00023163"/>
    </source>
</evidence>
<name>A0A3A6PXD3_9EURY</name>
<keyword evidence="2" id="KW-0804">Transcription</keyword>
<dbReference type="PANTHER" id="PTHR11618">
    <property type="entry name" value="TRANSCRIPTION INITIATION FACTOR IIB-RELATED"/>
    <property type="match status" value="1"/>
</dbReference>
<sequence>MRSLMMTLNRMLMSDTMARESHDQPRLPATVIDSIVTNRIGEIDRCPQCESLLKFSAPEVPNQVCRSCGYVIGTEAPVGSIEEITEEEDVETDQSWSEFYAITNSTEKQVAAAFEEIESVAEDLYLTPELREQAADVYAEASRVNLTDGRLTTLVVGAAICIGTREVEQPRPTERVASELDIDSDRLKQMIRQFQAELTRGYVELSPTAYVGYLCQEAALSDQIKSEAKQLIDTVVESELFSNAAVHPVGIAGAAIYMVSSGELTQRRIATLTGVSQETIRQRVSDFQEVLDS</sequence>
<dbReference type="EMBL" id="QKNY01000012">
    <property type="protein sequence ID" value="RJX42916.1"/>
    <property type="molecule type" value="Genomic_DNA"/>
</dbReference>
<dbReference type="AlphaFoldDB" id="A0A3A6PXD3"/>
<keyword evidence="1" id="KW-0805">Transcription regulation</keyword>
<dbReference type="InterPro" id="IPR013150">
    <property type="entry name" value="TFIIB_cyclin"/>
</dbReference>
<comment type="caution">
    <text evidence="4">The sequence shown here is derived from an EMBL/GenBank/DDBJ whole genome shotgun (WGS) entry which is preliminary data.</text>
</comment>
<dbReference type="GO" id="GO:0070897">
    <property type="term" value="P:transcription preinitiation complex assembly"/>
    <property type="evidence" value="ECO:0007669"/>
    <property type="project" value="InterPro"/>
</dbReference>
<evidence type="ECO:0000256" key="1">
    <source>
        <dbReference type="ARBA" id="ARBA00023015"/>
    </source>
</evidence>
<dbReference type="Gene3D" id="1.10.472.10">
    <property type="entry name" value="Cyclin-like"/>
    <property type="match status" value="2"/>
</dbReference>
<protein>
    <recommendedName>
        <fullName evidence="3">Transcription factor TFIIB cyclin-like domain-containing protein</fullName>
    </recommendedName>
</protein>
<dbReference type="GO" id="GO:0017025">
    <property type="term" value="F:TBP-class protein binding"/>
    <property type="evidence" value="ECO:0007669"/>
    <property type="project" value="InterPro"/>
</dbReference>
<dbReference type="InterPro" id="IPR000812">
    <property type="entry name" value="TFIIB"/>
</dbReference>
<dbReference type="SUPFAM" id="SSF47954">
    <property type="entry name" value="Cyclin-like"/>
    <property type="match status" value="2"/>
</dbReference>
<feature type="domain" description="Transcription factor TFIIB cyclin-like" evidence="3">
    <location>
        <begin position="107"/>
        <end position="193"/>
    </location>
</feature>
<reference evidence="4 5" key="1">
    <citation type="submission" date="2018-06" db="EMBL/GenBank/DDBJ databases">
        <title>Halonotius sp. F13-13 a new haloarchaeeon isolated from a solar saltern from Isla Cristina, Huelva, Spain.</title>
        <authorList>
            <person name="Duran-Viseras A."/>
            <person name="Sanchez-Porro C."/>
            <person name="Ventosa A."/>
        </authorList>
    </citation>
    <scope>NUCLEOTIDE SEQUENCE [LARGE SCALE GENOMIC DNA]</scope>
    <source>
        <strain evidence="4 5">F13-13</strain>
    </source>
</reference>
<evidence type="ECO:0000313" key="5">
    <source>
        <dbReference type="Proteomes" id="UP000276588"/>
    </source>
</evidence>
<feature type="domain" description="Transcription factor TFIIB cyclin-like" evidence="3">
    <location>
        <begin position="206"/>
        <end position="287"/>
    </location>
</feature>
<evidence type="ECO:0000259" key="3">
    <source>
        <dbReference type="Pfam" id="PF00382"/>
    </source>
</evidence>
<gene>
    <name evidence="4" type="ORF">DM826_07910</name>
</gene>
<evidence type="ECO:0000313" key="4">
    <source>
        <dbReference type="EMBL" id="RJX42916.1"/>
    </source>
</evidence>
<accession>A0A3A6PXD3</accession>
<dbReference type="PANTHER" id="PTHR11618:SF13">
    <property type="entry name" value="TRANSCRIPTION INITIATION FACTOR IIB"/>
    <property type="match status" value="1"/>
</dbReference>
<dbReference type="GO" id="GO:0097550">
    <property type="term" value="C:transcription preinitiation complex"/>
    <property type="evidence" value="ECO:0007669"/>
    <property type="project" value="TreeGrafter"/>
</dbReference>
<organism evidence="4 5">
    <name type="scientific">Halonotius aquaticus</name>
    <dbReference type="NCBI Taxonomy" id="2216978"/>
    <lineage>
        <taxon>Archaea</taxon>
        <taxon>Methanobacteriati</taxon>
        <taxon>Methanobacteriota</taxon>
        <taxon>Stenosarchaea group</taxon>
        <taxon>Halobacteria</taxon>
        <taxon>Halobacteriales</taxon>
        <taxon>Haloferacaceae</taxon>
        <taxon>Halonotius</taxon>
    </lineage>
</organism>